<comment type="caution">
    <text evidence="1">The sequence shown here is derived from an EMBL/GenBank/DDBJ whole genome shotgun (WGS) entry which is preliminary data.</text>
</comment>
<dbReference type="AlphaFoldDB" id="A0A838YIG6"/>
<evidence type="ECO:0000313" key="1">
    <source>
        <dbReference type="EMBL" id="MBA4710534.1"/>
    </source>
</evidence>
<sequence length="88" mass="9833">MSITQHQAPHICGAFFMSGAITMHLEHAKAVLDACHLKQDQHVLMASGRAARVAEISQTTIRFAYLEPGKPDDYVVLPRHRVPEMVRV</sequence>
<reference evidence="1 2" key="1">
    <citation type="submission" date="2020-07" db="EMBL/GenBank/DDBJ databases">
        <title>Draft genome sequence of violacein-producing bacteria and related species.</title>
        <authorList>
            <person name="Wilson H.S."/>
            <person name="De Leon M.E."/>
        </authorList>
    </citation>
    <scope>NUCLEOTIDE SEQUENCE [LARGE SCALE GENOMIC DNA]</scope>
    <source>
        <strain evidence="1 2">HSC-21Su07</strain>
    </source>
</reference>
<dbReference type="Proteomes" id="UP000545606">
    <property type="component" value="Unassembled WGS sequence"/>
</dbReference>
<protein>
    <submittedName>
        <fullName evidence="1">Uncharacterized protein</fullName>
    </submittedName>
</protein>
<accession>A0A838YIG6</accession>
<keyword evidence="2" id="KW-1185">Reference proteome</keyword>
<dbReference type="EMBL" id="JACERN010000042">
    <property type="protein sequence ID" value="MBA4710534.1"/>
    <property type="molecule type" value="Genomic_DNA"/>
</dbReference>
<name>A0A838YIG6_9NEIS</name>
<dbReference type="RefSeq" id="WP_181837407.1">
    <property type="nucleotide sequence ID" value="NZ_JACERN010000042.1"/>
</dbReference>
<gene>
    <name evidence="1" type="ORF">H2Z84_19340</name>
</gene>
<proteinExistence type="predicted"/>
<evidence type="ECO:0000313" key="2">
    <source>
        <dbReference type="Proteomes" id="UP000545606"/>
    </source>
</evidence>
<organism evidence="1 2">
    <name type="scientific">Aquitalea aquatica</name>
    <dbReference type="NCBI Taxonomy" id="3044273"/>
    <lineage>
        <taxon>Bacteria</taxon>
        <taxon>Pseudomonadati</taxon>
        <taxon>Pseudomonadota</taxon>
        <taxon>Betaproteobacteria</taxon>
        <taxon>Neisseriales</taxon>
        <taxon>Chromobacteriaceae</taxon>
        <taxon>Aquitalea</taxon>
    </lineage>
</organism>